<sequence>MRSSNYGGNEPNPEVEGSLPNIAGATPLSLRLTDVVLGGYAWWADHEAPAFLLLHGWGEDASAWKDVAEQIRSRSWSAISVSLRGWRGSSGTDDYGLSAAKDIGQVLSWIRQNRKVSSVVLLGFSMGGLMACLAAADQDELGGVVIVNSPSDLPSFYQGTSYEGVRRYLAATLQPSQWHESSPISHVQRLVHPMLIVAGSRDVMTPPSQSRRMAKIVPTANLLELPDMKHAPSWEEWDTILTEIGAYFRF</sequence>
<dbReference type="PANTHER" id="PTHR43798:SF33">
    <property type="entry name" value="HYDROLASE, PUTATIVE (AFU_ORTHOLOGUE AFUA_2G14860)-RELATED"/>
    <property type="match status" value="1"/>
</dbReference>
<dbReference type="RefSeq" id="WP_343878157.1">
    <property type="nucleotide sequence ID" value="NZ_BAAAIJ010000010.1"/>
</dbReference>
<dbReference type="GO" id="GO:0016787">
    <property type="term" value="F:hydrolase activity"/>
    <property type="evidence" value="ECO:0007669"/>
    <property type="project" value="UniProtKB-KW"/>
</dbReference>
<dbReference type="InterPro" id="IPR000073">
    <property type="entry name" value="AB_hydrolase_1"/>
</dbReference>
<proteinExistence type="predicted"/>
<dbReference type="EMBL" id="JBHUGA010000010">
    <property type="protein sequence ID" value="MFD1845895.1"/>
    <property type="molecule type" value="Genomic_DNA"/>
</dbReference>
<dbReference type="InterPro" id="IPR050266">
    <property type="entry name" value="AB_hydrolase_sf"/>
</dbReference>
<dbReference type="EC" id="3.4.-.-" evidence="3"/>
<evidence type="ECO:0000313" key="4">
    <source>
        <dbReference type="Proteomes" id="UP001597307"/>
    </source>
</evidence>
<evidence type="ECO:0000259" key="2">
    <source>
        <dbReference type="Pfam" id="PF12697"/>
    </source>
</evidence>
<gene>
    <name evidence="3" type="ORF">ACFSFX_04720</name>
</gene>
<organism evidence="3 4">
    <name type="scientific">Arthrobacter flavus</name>
    <dbReference type="NCBI Taxonomy" id="95172"/>
    <lineage>
        <taxon>Bacteria</taxon>
        <taxon>Bacillati</taxon>
        <taxon>Actinomycetota</taxon>
        <taxon>Actinomycetes</taxon>
        <taxon>Micrococcales</taxon>
        <taxon>Micrococcaceae</taxon>
        <taxon>Arthrobacter</taxon>
    </lineage>
</organism>
<reference evidence="4" key="1">
    <citation type="journal article" date="2019" name="Int. J. Syst. Evol. Microbiol.">
        <title>The Global Catalogue of Microorganisms (GCM) 10K type strain sequencing project: providing services to taxonomists for standard genome sequencing and annotation.</title>
        <authorList>
            <consortium name="The Broad Institute Genomics Platform"/>
            <consortium name="The Broad Institute Genome Sequencing Center for Infectious Disease"/>
            <person name="Wu L."/>
            <person name="Ma J."/>
        </authorList>
    </citation>
    <scope>NUCLEOTIDE SEQUENCE [LARGE SCALE GENOMIC DNA]</scope>
    <source>
        <strain evidence="4">JCM 11496</strain>
    </source>
</reference>
<dbReference type="PANTHER" id="PTHR43798">
    <property type="entry name" value="MONOACYLGLYCEROL LIPASE"/>
    <property type="match status" value="1"/>
</dbReference>
<accession>A0ABW4Q579</accession>
<feature type="domain" description="AB hydrolase-1" evidence="2">
    <location>
        <begin position="51"/>
        <end position="155"/>
    </location>
</feature>
<dbReference type="SUPFAM" id="SSF53474">
    <property type="entry name" value="alpha/beta-Hydrolases"/>
    <property type="match status" value="1"/>
</dbReference>
<dbReference type="Pfam" id="PF12697">
    <property type="entry name" value="Abhydrolase_6"/>
    <property type="match status" value="1"/>
</dbReference>
<keyword evidence="3" id="KW-0378">Hydrolase</keyword>
<protein>
    <submittedName>
        <fullName evidence="3">Alpha/beta hydrolase family protein</fullName>
        <ecNumber evidence="3">3.4.-.-</ecNumber>
    </submittedName>
</protein>
<name>A0ABW4Q579_9MICC</name>
<evidence type="ECO:0000313" key="3">
    <source>
        <dbReference type="EMBL" id="MFD1845895.1"/>
    </source>
</evidence>
<dbReference type="Proteomes" id="UP001597307">
    <property type="component" value="Unassembled WGS sequence"/>
</dbReference>
<comment type="caution">
    <text evidence="3">The sequence shown here is derived from an EMBL/GenBank/DDBJ whole genome shotgun (WGS) entry which is preliminary data.</text>
</comment>
<feature type="region of interest" description="Disordered" evidence="1">
    <location>
        <begin position="1"/>
        <end position="20"/>
    </location>
</feature>
<dbReference type="Gene3D" id="3.40.50.1820">
    <property type="entry name" value="alpha/beta hydrolase"/>
    <property type="match status" value="1"/>
</dbReference>
<dbReference type="InterPro" id="IPR029058">
    <property type="entry name" value="AB_hydrolase_fold"/>
</dbReference>
<evidence type="ECO:0000256" key="1">
    <source>
        <dbReference type="SAM" id="MobiDB-lite"/>
    </source>
</evidence>
<keyword evidence="4" id="KW-1185">Reference proteome</keyword>